<feature type="transmembrane region" description="Helical" evidence="5">
    <location>
        <begin position="274"/>
        <end position="296"/>
    </location>
</feature>
<feature type="domain" description="EamA" evidence="6">
    <location>
        <begin position="150"/>
        <end position="288"/>
    </location>
</feature>
<dbReference type="Pfam" id="PF00892">
    <property type="entry name" value="EamA"/>
    <property type="match status" value="2"/>
</dbReference>
<feature type="transmembrane region" description="Helical" evidence="5">
    <location>
        <begin position="183"/>
        <end position="202"/>
    </location>
</feature>
<keyword evidence="4 5" id="KW-0472">Membrane</keyword>
<evidence type="ECO:0000313" key="7">
    <source>
        <dbReference type="EMBL" id="GLS90481.1"/>
    </source>
</evidence>
<evidence type="ECO:0000256" key="1">
    <source>
        <dbReference type="ARBA" id="ARBA00004141"/>
    </source>
</evidence>
<dbReference type="InterPro" id="IPR037185">
    <property type="entry name" value="EmrE-like"/>
</dbReference>
<dbReference type="SUPFAM" id="SSF103481">
    <property type="entry name" value="Multidrug resistance efflux transporter EmrE"/>
    <property type="match status" value="2"/>
</dbReference>
<dbReference type="InterPro" id="IPR000620">
    <property type="entry name" value="EamA_dom"/>
</dbReference>
<proteinExistence type="predicted"/>
<keyword evidence="3 5" id="KW-1133">Transmembrane helix</keyword>
<feature type="domain" description="EamA" evidence="6">
    <location>
        <begin position="8"/>
        <end position="138"/>
    </location>
</feature>
<keyword evidence="2 5" id="KW-0812">Transmembrane</keyword>
<accession>A0ABQ6E0E6</accession>
<feature type="transmembrane region" description="Helical" evidence="5">
    <location>
        <begin position="70"/>
        <end position="88"/>
    </location>
</feature>
<organism evidence="7 8">
    <name type="scientific">Psychromonas marina</name>
    <dbReference type="NCBI Taxonomy" id="88364"/>
    <lineage>
        <taxon>Bacteria</taxon>
        <taxon>Pseudomonadati</taxon>
        <taxon>Pseudomonadota</taxon>
        <taxon>Gammaproteobacteria</taxon>
        <taxon>Alteromonadales</taxon>
        <taxon>Psychromonadaceae</taxon>
        <taxon>Psychromonas</taxon>
    </lineage>
</organism>
<protein>
    <submittedName>
        <fullName evidence="7">Membrane protein</fullName>
    </submittedName>
</protein>
<name>A0ABQ6E0E6_9GAMM</name>
<feature type="transmembrane region" description="Helical" evidence="5">
    <location>
        <begin position="118"/>
        <end position="139"/>
    </location>
</feature>
<reference evidence="8" key="1">
    <citation type="journal article" date="2019" name="Int. J. Syst. Evol. Microbiol.">
        <title>The Global Catalogue of Microorganisms (GCM) 10K type strain sequencing project: providing services to taxonomists for standard genome sequencing and annotation.</title>
        <authorList>
            <consortium name="The Broad Institute Genomics Platform"/>
            <consortium name="The Broad Institute Genome Sequencing Center for Infectious Disease"/>
            <person name="Wu L."/>
            <person name="Ma J."/>
        </authorList>
    </citation>
    <scope>NUCLEOTIDE SEQUENCE [LARGE SCALE GENOMIC DNA]</scope>
    <source>
        <strain evidence="8">NBRC 103166</strain>
    </source>
</reference>
<sequence length="316" mass="34845">MSNKNSYKAILFMLVSTLSLSMTGLMTKYLSANVEIGNLVLLRFFLPSLLLILVLALTKIRLPPKDMRKLLLIRALNVGASQLCFIYALENLSLVESVVLFGTGPIFMTLLERVMFKISIKTSTLISILLTFSGVILLAGQSSGFSFKPEIFIGLLAGLFNAGSQLSLHKASKGSMSSTENNAWTFLYAGLFLLPIITLLNIGGQVELVLLPHWGWLPIATFLIMAMTVITTQAMRYKAYQLADNSSQLAPLIYTNLVFSAILQFTLFETQFTRYQILGLVVIVIANIICTILPMLKQKKRVLVIPANSRPNAAIS</sequence>
<dbReference type="Proteomes" id="UP001157353">
    <property type="component" value="Unassembled WGS sequence"/>
</dbReference>
<evidence type="ECO:0000256" key="4">
    <source>
        <dbReference type="ARBA" id="ARBA00023136"/>
    </source>
</evidence>
<dbReference type="PANTHER" id="PTHR22911">
    <property type="entry name" value="ACYL-MALONYL CONDENSING ENZYME-RELATED"/>
    <property type="match status" value="1"/>
</dbReference>
<keyword evidence="8" id="KW-1185">Reference proteome</keyword>
<dbReference type="EMBL" id="BSPQ01000004">
    <property type="protein sequence ID" value="GLS90481.1"/>
    <property type="molecule type" value="Genomic_DNA"/>
</dbReference>
<evidence type="ECO:0000256" key="5">
    <source>
        <dbReference type="SAM" id="Phobius"/>
    </source>
</evidence>
<comment type="subcellular location">
    <subcellularLocation>
        <location evidence="1">Membrane</location>
        <topology evidence="1">Multi-pass membrane protein</topology>
    </subcellularLocation>
</comment>
<feature type="transmembrane region" description="Helical" evidence="5">
    <location>
        <begin position="9"/>
        <end position="30"/>
    </location>
</feature>
<evidence type="ECO:0000256" key="3">
    <source>
        <dbReference type="ARBA" id="ARBA00022989"/>
    </source>
</evidence>
<evidence type="ECO:0000259" key="6">
    <source>
        <dbReference type="Pfam" id="PF00892"/>
    </source>
</evidence>
<feature type="transmembrane region" description="Helical" evidence="5">
    <location>
        <begin position="214"/>
        <end position="237"/>
    </location>
</feature>
<evidence type="ECO:0000313" key="8">
    <source>
        <dbReference type="Proteomes" id="UP001157353"/>
    </source>
</evidence>
<feature type="transmembrane region" description="Helical" evidence="5">
    <location>
        <begin position="151"/>
        <end position="171"/>
    </location>
</feature>
<dbReference type="RefSeq" id="WP_284203609.1">
    <property type="nucleotide sequence ID" value="NZ_BSPQ01000004.1"/>
</dbReference>
<comment type="caution">
    <text evidence="7">The sequence shown here is derived from an EMBL/GenBank/DDBJ whole genome shotgun (WGS) entry which is preliminary data.</text>
</comment>
<dbReference type="PANTHER" id="PTHR22911:SF6">
    <property type="entry name" value="SOLUTE CARRIER FAMILY 35 MEMBER G1"/>
    <property type="match status" value="1"/>
</dbReference>
<evidence type="ECO:0000256" key="2">
    <source>
        <dbReference type="ARBA" id="ARBA00022692"/>
    </source>
</evidence>
<feature type="transmembrane region" description="Helical" evidence="5">
    <location>
        <begin position="249"/>
        <end position="268"/>
    </location>
</feature>
<feature type="transmembrane region" description="Helical" evidence="5">
    <location>
        <begin position="94"/>
        <end position="111"/>
    </location>
</feature>
<gene>
    <name evidence="7" type="ORF">GCM10007916_15480</name>
</gene>
<feature type="transmembrane region" description="Helical" evidence="5">
    <location>
        <begin position="36"/>
        <end position="58"/>
    </location>
</feature>